<name>A0A3D8GV28_9BACI</name>
<reference evidence="1 2" key="1">
    <citation type="submission" date="2018-07" db="EMBL/GenBank/DDBJ databases">
        <title>Bacillus sp. YLB-04 draft genome sequence.</title>
        <authorList>
            <person name="Yu L."/>
            <person name="Tang X."/>
        </authorList>
    </citation>
    <scope>NUCLEOTIDE SEQUENCE [LARGE SCALE GENOMIC DNA]</scope>
    <source>
        <strain evidence="1 2">YLB-04</strain>
    </source>
</reference>
<dbReference type="Proteomes" id="UP000257144">
    <property type="component" value="Unassembled WGS sequence"/>
</dbReference>
<keyword evidence="2" id="KW-1185">Reference proteome</keyword>
<dbReference type="RefSeq" id="WP_115449979.1">
    <property type="nucleotide sequence ID" value="NZ_QNQT01000001.1"/>
</dbReference>
<dbReference type="OrthoDB" id="4570396at2"/>
<proteinExistence type="predicted"/>
<dbReference type="EMBL" id="QNQT01000001">
    <property type="protein sequence ID" value="RDU38069.1"/>
    <property type="molecule type" value="Genomic_DNA"/>
</dbReference>
<sequence>MMVYDWDSLVVEDELNLLGIAAATFTTTWDIETKITPSREEAYEFVRDYEYHRGKLFTKKELQKISAAATFCMAYTARCEHAIDPQGERFEGSFRQALESIKGHNLYLLLN</sequence>
<comment type="caution">
    <text evidence="1">The sequence shown here is derived from an EMBL/GenBank/DDBJ whole genome shotgun (WGS) entry which is preliminary data.</text>
</comment>
<protein>
    <submittedName>
        <fullName evidence="1">Uncharacterized protein</fullName>
    </submittedName>
</protein>
<organism evidence="1 2">
    <name type="scientific">Neobacillus piezotolerans</name>
    <dbReference type="NCBI Taxonomy" id="2259171"/>
    <lineage>
        <taxon>Bacteria</taxon>
        <taxon>Bacillati</taxon>
        <taxon>Bacillota</taxon>
        <taxon>Bacilli</taxon>
        <taxon>Bacillales</taxon>
        <taxon>Bacillaceae</taxon>
        <taxon>Neobacillus</taxon>
    </lineage>
</organism>
<dbReference type="AlphaFoldDB" id="A0A3D8GV28"/>
<evidence type="ECO:0000313" key="1">
    <source>
        <dbReference type="EMBL" id="RDU38069.1"/>
    </source>
</evidence>
<gene>
    <name evidence="1" type="ORF">DRW41_00390</name>
</gene>
<evidence type="ECO:0000313" key="2">
    <source>
        <dbReference type="Proteomes" id="UP000257144"/>
    </source>
</evidence>
<accession>A0A3D8GV28</accession>